<dbReference type="AlphaFoldDB" id="A0A9E5MMS7"/>
<evidence type="ECO:0000313" key="2">
    <source>
        <dbReference type="EMBL" id="NHO67105.1"/>
    </source>
</evidence>
<organism evidence="2 3">
    <name type="scientific">Pseudomaricurvus hydrocarbonicus</name>
    <dbReference type="NCBI Taxonomy" id="1470433"/>
    <lineage>
        <taxon>Bacteria</taxon>
        <taxon>Pseudomonadati</taxon>
        <taxon>Pseudomonadota</taxon>
        <taxon>Gammaproteobacteria</taxon>
        <taxon>Cellvibrionales</taxon>
        <taxon>Cellvibrionaceae</taxon>
        <taxon>Pseudomaricurvus</taxon>
    </lineage>
</organism>
<evidence type="ECO:0000256" key="1">
    <source>
        <dbReference type="SAM" id="Phobius"/>
    </source>
</evidence>
<name>A0A9E5MMS7_9GAMM</name>
<dbReference type="RefSeq" id="WP_167189172.1">
    <property type="nucleotide sequence ID" value="NZ_JAAONZ010000014.1"/>
</dbReference>
<keyword evidence="1" id="KW-0472">Membrane</keyword>
<accession>A0A9E5MMS7</accession>
<dbReference type="EMBL" id="JAAONZ010000014">
    <property type="protein sequence ID" value="NHO67105.1"/>
    <property type="molecule type" value="Genomic_DNA"/>
</dbReference>
<dbReference type="Proteomes" id="UP000787472">
    <property type="component" value="Unassembled WGS sequence"/>
</dbReference>
<reference evidence="2" key="1">
    <citation type="submission" date="2020-03" db="EMBL/GenBank/DDBJ databases">
        <authorList>
            <person name="Guo F."/>
        </authorList>
    </citation>
    <scope>NUCLEOTIDE SEQUENCE</scope>
    <source>
        <strain evidence="2">JCM 30134</strain>
    </source>
</reference>
<keyword evidence="1" id="KW-0812">Transmembrane</keyword>
<feature type="transmembrane region" description="Helical" evidence="1">
    <location>
        <begin position="34"/>
        <end position="55"/>
    </location>
</feature>
<evidence type="ECO:0000313" key="3">
    <source>
        <dbReference type="Proteomes" id="UP000787472"/>
    </source>
</evidence>
<comment type="caution">
    <text evidence="2">The sequence shown here is derived from an EMBL/GenBank/DDBJ whole genome shotgun (WGS) entry which is preliminary data.</text>
</comment>
<keyword evidence="1" id="KW-1133">Transmembrane helix</keyword>
<sequence length="583" mass="64790">MKRCVRKWWVLLGLERCDRGSLWRRIRPGDVPGGCRVAVALLLAITVSLSVQAGYVGESFLRIPGIDSGWQGGHYKGWVKLESREWVETSACKPQKGNPFVCDAKMWKPKETRLFMSPPWAPESGAGVLAVALDKRSDVYAPLMQLCHRGVRIPELTYAESSQLARRIGEVGTPPDEVPDYFEYKLQGVNLSCPEVSRAPEQALILQFDDIEWINYQGAGRIVTTADPARLLPLPSSGESKTFLLTWIQLQGGTEEGDCPTMNREPGMDEYFALWDPKEVPRGKAELMQSGGLATLREGIALRGPEGLNVCALPGIVPDPGHAAPETETVVGFDLDNYDGRGEAPAQTHRHKNFVSEDGREGIDNQLYVVEGCVPGFRPGGNIPKVANEMMRNGSVTLLVNISGIDDDKNDDDVLVSVLFSKDLMVKTADGADIQPDYTFRLSDNPEFTQFAAQFQGRIDNGVVTTEPVAEMTWQEGGQNAFKLRNAQMRIELLPNRRMKAVVGGYLDWRLRMTNWGRNRILEPTMRFQCPSLYNAYRRAADGYWDPQIGEFRGISAAYEIEGVTAFIPTQELVSLMKNAEAE</sequence>
<gene>
    <name evidence="2" type="ORF">G8770_16275</name>
</gene>
<keyword evidence="3" id="KW-1185">Reference proteome</keyword>
<protein>
    <submittedName>
        <fullName evidence="2">Uncharacterized protein</fullName>
    </submittedName>
</protein>
<proteinExistence type="predicted"/>